<dbReference type="EMBL" id="CAJPWZ010003250">
    <property type="protein sequence ID" value="CAG2254614.1"/>
    <property type="molecule type" value="Genomic_DNA"/>
</dbReference>
<dbReference type="Proteomes" id="UP000683360">
    <property type="component" value="Unassembled WGS sequence"/>
</dbReference>
<organism evidence="1 2">
    <name type="scientific">Mytilus edulis</name>
    <name type="common">Blue mussel</name>
    <dbReference type="NCBI Taxonomy" id="6550"/>
    <lineage>
        <taxon>Eukaryota</taxon>
        <taxon>Metazoa</taxon>
        <taxon>Spiralia</taxon>
        <taxon>Lophotrochozoa</taxon>
        <taxon>Mollusca</taxon>
        <taxon>Bivalvia</taxon>
        <taxon>Autobranchia</taxon>
        <taxon>Pteriomorphia</taxon>
        <taxon>Mytilida</taxon>
        <taxon>Mytiloidea</taxon>
        <taxon>Mytilidae</taxon>
        <taxon>Mytilinae</taxon>
        <taxon>Mytilus</taxon>
    </lineage>
</organism>
<comment type="caution">
    <text evidence="1">The sequence shown here is derived from an EMBL/GenBank/DDBJ whole genome shotgun (WGS) entry which is preliminary data.</text>
</comment>
<sequence length="156" mass="17581">MQPDSSYSRDLHNVLYSSCTWAGKWIALNQVVDTVNRAHSIRVVLDLLDKVKGRNKLIRIADSSPAGWSTVRQYESNDIASDSEDEKKIRQAESRVMRTMKDKTKDVSSVFQQTPEIATSETYAPILPTINSFRGNHFVTAPHGVSRAIVRHVLLL</sequence>
<dbReference type="OrthoDB" id="5990277at2759"/>
<proteinExistence type="predicted"/>
<protein>
    <submittedName>
        <fullName evidence="1">Uncharacterized protein</fullName>
    </submittedName>
</protein>
<evidence type="ECO:0000313" key="2">
    <source>
        <dbReference type="Proteomes" id="UP000683360"/>
    </source>
</evidence>
<accession>A0A8S3VD42</accession>
<gene>
    <name evidence="1" type="ORF">MEDL_66120</name>
</gene>
<evidence type="ECO:0000313" key="1">
    <source>
        <dbReference type="EMBL" id="CAG2254614.1"/>
    </source>
</evidence>
<keyword evidence="2" id="KW-1185">Reference proteome</keyword>
<name>A0A8S3VD42_MYTED</name>
<reference evidence="1" key="1">
    <citation type="submission" date="2021-03" db="EMBL/GenBank/DDBJ databases">
        <authorList>
            <person name="Bekaert M."/>
        </authorList>
    </citation>
    <scope>NUCLEOTIDE SEQUENCE</scope>
</reference>
<dbReference type="AlphaFoldDB" id="A0A8S3VD42"/>